<accession>A0A8H3UUB8</accession>
<evidence type="ECO:0000256" key="3">
    <source>
        <dbReference type="ARBA" id="ARBA00037241"/>
    </source>
</evidence>
<organism evidence="9 10">
    <name type="scientific">Venturia inaequalis</name>
    <name type="common">Apple scab fungus</name>
    <dbReference type="NCBI Taxonomy" id="5025"/>
    <lineage>
        <taxon>Eukaryota</taxon>
        <taxon>Fungi</taxon>
        <taxon>Dikarya</taxon>
        <taxon>Ascomycota</taxon>
        <taxon>Pezizomycotina</taxon>
        <taxon>Dothideomycetes</taxon>
        <taxon>Pleosporomycetidae</taxon>
        <taxon>Venturiales</taxon>
        <taxon>Venturiaceae</taxon>
        <taxon>Venturia</taxon>
    </lineage>
</organism>
<feature type="region of interest" description="Disordered" evidence="7">
    <location>
        <begin position="1119"/>
        <end position="1199"/>
    </location>
</feature>
<dbReference type="Pfam" id="PF02752">
    <property type="entry name" value="Arrestin_C"/>
    <property type="match status" value="1"/>
</dbReference>
<dbReference type="Proteomes" id="UP000490939">
    <property type="component" value="Unassembled WGS sequence"/>
</dbReference>
<dbReference type="GO" id="GO:0032153">
    <property type="term" value="C:cell division site"/>
    <property type="evidence" value="ECO:0007669"/>
    <property type="project" value="TreeGrafter"/>
</dbReference>
<sequence length="1199" mass="132690">MFVLPPPPKYPAAASAGPPIETNNLLDHPVGPEYQFVAGEAGMTGTYILRDNLLLATPPPHPSEAPIANPNPLATTIAPPSAGTKISIAIITPKHSSQQKLIRSETPISEASAPSSSHYEHQSSRDSHNGSMFRANGMGDGDRSHAPVFGQSNLALTPVNGKEPKDSSKRKKPKNNIVKSNSSFVSRVIPHEGLTKRLQEHTPDGAFAFVNVNRAFQWLDLSSPTKAESLNKILFTKAHALCHGVNPATKSATHLDVIIGFSTGDIIWYEPMSQKYSRINKNGAVNGSPVSDIKWMPHSDNLFMAAHMDGTIVVYDKEKDDGPQFVPDESATPTDEKSDIPKLQIRKSVRSKNQKTNPVACWKVCNQTINAFAFSPDGRHVAIGSEDGCLRIIDYHKEQLLDQFISYYGGIVCVCWSPDGRYILTGGQDDLVSIWSLADSALVARCQGHNSWVTAVAFDPWRCDERNYRFGSVGEDCRLLLWDFSVGMLHRPRAASVRQRGSIASALPNGRHRAESSVTRLRSESNLTTHSLDIEDIVHPVEPRARTAVLPPVMAKAMDEHPLCWLDFGEDSIITSCREGMFRIFFGLRDINMARWEPLDNPFVVFQGDPHEAEPVELSGTLHLTNPESINIRSIKIRLEGKWKVSWFVEPTVSSLQVRDKGIVMDEELTLYPTDGASTGSPHKIAPGTHEWRFSFKMDPSIPESVEGLPGSFVVYDLKAEIDRGWGSKNLLAEKHVRVIRTLGRDMSESVPLPYSNEDTWKDKLWYHIYIPTRYYIFGTSVTAEFILCPLHKGVSIGKIKMEILERIQLTTEGGRNRQHSKDTVVASHEEDMPKNILQPRVEEVTGMPDESFHFKVTLPLERSLNKARQSVDSEHIKIFHNLKIYVNLHNADGHISQLLVRNLLHLFISPNLPVGDDQMIQANPTQLAEVSETNESGQLEVPPSYERHQLDQLYDDIDPRNFMSGHNTPFFAMSRSTSRENLNGLFNSATAANTAANQRGGGAHDLGDLQSRLAQLQDRESHWNIDEDFAHPSPRVSIQSPPTQTTLPSRHSALSFRALLQQSSLRSGLRSPPDSGYFPSHIQVHPPPPEASSSNTTTPYDMEALARIPSYNTAVRTPVVTPPATRDGLPTYDIAMSTPNSPEHSPRNLAVVQSPPRAHVRSGSGSDGSDGSSIRTLSLQSTITMRPEGAHRDASQGV</sequence>
<dbReference type="AlphaFoldDB" id="A0A8H3UUB8"/>
<comment type="similarity">
    <text evidence="4">Belongs to the WD repeat creC family.</text>
</comment>
<feature type="domain" description="Arrestin C-terminal-like" evidence="8">
    <location>
        <begin position="761"/>
        <end position="912"/>
    </location>
</feature>
<dbReference type="SMART" id="SM01017">
    <property type="entry name" value="Arrestin_C"/>
    <property type="match status" value="1"/>
</dbReference>
<dbReference type="InterPro" id="IPR036322">
    <property type="entry name" value="WD40_repeat_dom_sf"/>
</dbReference>
<reference evidence="9 10" key="1">
    <citation type="submission" date="2019-07" db="EMBL/GenBank/DDBJ databases">
        <title>Venturia inaequalis Genome Resource.</title>
        <authorList>
            <person name="Lichtner F.J."/>
        </authorList>
    </citation>
    <scope>NUCLEOTIDE SEQUENCE [LARGE SCALE GENOMIC DNA]</scope>
    <source>
        <strain evidence="9 10">DMI_063113</strain>
    </source>
</reference>
<evidence type="ECO:0000256" key="5">
    <source>
        <dbReference type="ARBA" id="ARBA00038682"/>
    </source>
</evidence>
<evidence type="ECO:0000256" key="4">
    <source>
        <dbReference type="ARBA" id="ARBA00038107"/>
    </source>
</evidence>
<dbReference type="InterPro" id="IPR001680">
    <property type="entry name" value="WD40_rpt"/>
</dbReference>
<dbReference type="InterPro" id="IPR051362">
    <property type="entry name" value="WD_repeat_creC_regulators"/>
</dbReference>
<evidence type="ECO:0000259" key="8">
    <source>
        <dbReference type="SMART" id="SM01017"/>
    </source>
</evidence>
<dbReference type="EMBL" id="WNWR01000489">
    <property type="protein sequence ID" value="KAE9976754.1"/>
    <property type="molecule type" value="Genomic_DNA"/>
</dbReference>
<feature type="region of interest" description="Disordered" evidence="7">
    <location>
        <begin position="320"/>
        <end position="341"/>
    </location>
</feature>
<comment type="subunit">
    <text evidence="5">Interacts with creB.</text>
</comment>
<dbReference type="InterPro" id="IPR015943">
    <property type="entry name" value="WD40/YVTN_repeat-like_dom_sf"/>
</dbReference>
<feature type="compositionally biased region" description="Polar residues" evidence="7">
    <location>
        <begin position="1175"/>
        <end position="1185"/>
    </location>
</feature>
<feature type="compositionally biased region" description="Basic and acidic residues" evidence="7">
    <location>
        <begin position="118"/>
        <end position="128"/>
    </location>
</feature>
<protein>
    <recommendedName>
        <fullName evidence="8">Arrestin C-terminal-like domain-containing protein</fullName>
    </recommendedName>
</protein>
<dbReference type="GO" id="GO:0051286">
    <property type="term" value="C:cell tip"/>
    <property type="evidence" value="ECO:0007669"/>
    <property type="project" value="TreeGrafter"/>
</dbReference>
<evidence type="ECO:0000256" key="7">
    <source>
        <dbReference type="SAM" id="MobiDB-lite"/>
    </source>
</evidence>
<dbReference type="SUPFAM" id="SSF81296">
    <property type="entry name" value="E set domains"/>
    <property type="match status" value="1"/>
</dbReference>
<proteinExistence type="inferred from homology"/>
<dbReference type="PANTHER" id="PTHR14107">
    <property type="entry name" value="WD REPEAT PROTEIN"/>
    <property type="match status" value="1"/>
</dbReference>
<dbReference type="InterPro" id="IPR014756">
    <property type="entry name" value="Ig_E-set"/>
</dbReference>
<dbReference type="PROSITE" id="PS50082">
    <property type="entry name" value="WD_REPEATS_2"/>
    <property type="match status" value="1"/>
</dbReference>
<evidence type="ECO:0000313" key="10">
    <source>
        <dbReference type="Proteomes" id="UP000490939"/>
    </source>
</evidence>
<evidence type="ECO:0000256" key="6">
    <source>
        <dbReference type="PROSITE-ProRule" id="PRU00221"/>
    </source>
</evidence>
<dbReference type="PROSITE" id="PS50294">
    <property type="entry name" value="WD_REPEATS_REGION"/>
    <property type="match status" value="1"/>
</dbReference>
<comment type="function">
    <text evidence="3">Component of the regulatory network controlling carbon source utilization through ubiquitination and deubiquitination involving creA, creB, creC, creD and acrB. Required to prevent the proteolysis of the CreB deubiquitinating enzyme in the absence of carbon catabolite repression. CreB deubiquitinating enzyme stabilized in a complex with the CreC leads to the expression of genes such as those in the proline and quinate pathways.</text>
</comment>
<comment type="caution">
    <text evidence="9">The sequence shown here is derived from an EMBL/GenBank/DDBJ whole genome shotgun (WGS) entry which is preliminary data.</text>
</comment>
<feature type="compositionally biased region" description="Polar residues" evidence="7">
    <location>
        <begin position="95"/>
        <end position="117"/>
    </location>
</feature>
<name>A0A8H3UUB8_VENIN</name>
<gene>
    <name evidence="9" type="ORF">EG327_007932</name>
</gene>
<dbReference type="Gene3D" id="2.130.10.10">
    <property type="entry name" value="YVTN repeat-like/Quinoprotein amine dehydrogenase"/>
    <property type="match status" value="1"/>
</dbReference>
<dbReference type="GO" id="GO:0045013">
    <property type="term" value="P:carbon catabolite repression of transcription"/>
    <property type="evidence" value="ECO:0007669"/>
    <property type="project" value="TreeGrafter"/>
</dbReference>
<feature type="compositionally biased region" description="Low complexity" evidence="7">
    <location>
        <begin position="1163"/>
        <end position="1174"/>
    </location>
</feature>
<dbReference type="GO" id="GO:0005634">
    <property type="term" value="C:nucleus"/>
    <property type="evidence" value="ECO:0007669"/>
    <property type="project" value="TreeGrafter"/>
</dbReference>
<keyword evidence="1 6" id="KW-0853">WD repeat</keyword>
<evidence type="ECO:0000256" key="2">
    <source>
        <dbReference type="ARBA" id="ARBA00022737"/>
    </source>
</evidence>
<feature type="repeat" description="WD" evidence="6">
    <location>
        <begin position="404"/>
        <end position="445"/>
    </location>
</feature>
<keyword evidence="2" id="KW-0677">Repeat</keyword>
<dbReference type="Gene3D" id="2.60.40.640">
    <property type="match status" value="1"/>
</dbReference>
<feature type="compositionally biased region" description="Basic and acidic residues" evidence="7">
    <location>
        <begin position="1189"/>
        <end position="1199"/>
    </location>
</feature>
<dbReference type="SMART" id="SM00320">
    <property type="entry name" value="WD40"/>
    <property type="match status" value="4"/>
</dbReference>
<feature type="compositionally biased region" description="Polar residues" evidence="7">
    <location>
        <begin position="1037"/>
        <end position="1050"/>
    </location>
</feature>
<dbReference type="Pfam" id="PF00339">
    <property type="entry name" value="Arrestin_N"/>
    <property type="match status" value="1"/>
</dbReference>
<feature type="region of interest" description="Disordered" evidence="7">
    <location>
        <begin position="1066"/>
        <end position="1098"/>
    </location>
</feature>
<dbReference type="Pfam" id="PF00400">
    <property type="entry name" value="WD40"/>
    <property type="match status" value="2"/>
</dbReference>
<dbReference type="PANTHER" id="PTHR14107:SF16">
    <property type="entry name" value="AT02583P"/>
    <property type="match status" value="1"/>
</dbReference>
<dbReference type="InterPro" id="IPR014752">
    <property type="entry name" value="Arrestin-like_C"/>
</dbReference>
<keyword evidence="10" id="KW-1185">Reference proteome</keyword>
<dbReference type="InterPro" id="IPR011021">
    <property type="entry name" value="Arrestin-like_N"/>
</dbReference>
<evidence type="ECO:0000256" key="1">
    <source>
        <dbReference type="ARBA" id="ARBA00022574"/>
    </source>
</evidence>
<feature type="region of interest" description="Disordered" evidence="7">
    <location>
        <begin position="1031"/>
        <end position="1050"/>
    </location>
</feature>
<dbReference type="SUPFAM" id="SSF50978">
    <property type="entry name" value="WD40 repeat-like"/>
    <property type="match status" value="1"/>
</dbReference>
<feature type="region of interest" description="Disordered" evidence="7">
    <location>
        <begin position="95"/>
        <end position="181"/>
    </location>
</feature>
<dbReference type="InterPro" id="IPR011022">
    <property type="entry name" value="Arrestin_C-like"/>
</dbReference>
<evidence type="ECO:0000313" key="9">
    <source>
        <dbReference type="EMBL" id="KAE9976754.1"/>
    </source>
</evidence>